<dbReference type="Gene3D" id="2.60.120.10">
    <property type="entry name" value="Jelly Rolls"/>
    <property type="match status" value="1"/>
</dbReference>
<keyword evidence="1" id="KW-0732">Signal</keyword>
<gene>
    <name evidence="3" type="ORF">K4G66_23700</name>
</gene>
<evidence type="ECO:0000259" key="2">
    <source>
        <dbReference type="Pfam" id="PF07883"/>
    </source>
</evidence>
<dbReference type="InterPro" id="IPR014710">
    <property type="entry name" value="RmlC-like_jellyroll"/>
</dbReference>
<feature type="signal peptide" evidence="1">
    <location>
        <begin position="1"/>
        <end position="19"/>
    </location>
</feature>
<reference evidence="3" key="1">
    <citation type="journal article" date="2023" name="Comput. Struct. Biotechnol. J.">
        <title>Discovery of a novel marine Bacteroidetes with a rich repertoire of carbohydrate-active enzymes.</title>
        <authorList>
            <person name="Chen B."/>
            <person name="Liu G."/>
            <person name="Chen Q."/>
            <person name="Wang H."/>
            <person name="Liu L."/>
            <person name="Tang K."/>
        </authorList>
    </citation>
    <scope>NUCLEOTIDE SEQUENCE</scope>
    <source>
        <strain evidence="3">TK19036</strain>
    </source>
</reference>
<dbReference type="InterPro" id="IPR050583">
    <property type="entry name" value="Mycobacterial_A85_antigen"/>
</dbReference>
<proteinExistence type="predicted"/>
<evidence type="ECO:0000256" key="1">
    <source>
        <dbReference type="SAM" id="SignalP"/>
    </source>
</evidence>
<organism evidence="3">
    <name type="scientific">Roseihalotalea indica</name>
    <dbReference type="NCBI Taxonomy" id="2867963"/>
    <lineage>
        <taxon>Bacteria</taxon>
        <taxon>Pseudomonadati</taxon>
        <taxon>Bacteroidota</taxon>
        <taxon>Cytophagia</taxon>
        <taxon>Cytophagales</taxon>
        <taxon>Catalimonadaceae</taxon>
        <taxon>Roseihalotalea</taxon>
    </lineage>
</organism>
<dbReference type="InterPro" id="IPR029058">
    <property type="entry name" value="AB_hydrolase_fold"/>
</dbReference>
<dbReference type="Gene3D" id="3.40.50.1820">
    <property type="entry name" value="alpha/beta hydrolase"/>
    <property type="match status" value="1"/>
</dbReference>
<dbReference type="Pfam" id="PF07883">
    <property type="entry name" value="Cupin_2"/>
    <property type="match status" value="1"/>
</dbReference>
<dbReference type="PANTHER" id="PTHR48098">
    <property type="entry name" value="ENTEROCHELIN ESTERASE-RELATED"/>
    <property type="match status" value="1"/>
</dbReference>
<sequence length="515" mass="57896">MKRTLVLIWLIRVATTVAAQEEYRHGPNSQAYEQIPKGTVSQHTWISKIYDSTTQEYYVYVPAQYDAAQPAALMVFQDGHTYVKEDGDFRVPTVFDNLISQGKMPVTIGLFINPGHSTDAPSPESPWQTTNRSLEYDDVSDTYGRFLLEEMIPELKSQYNISDDPKMHAISGISSGGICAFTAAWFYPEQFQKVLSHIGSFTDIRGGHNYPSMIRKNDPKNIKVFLQDGSNDLDNQFGNWWFANLQMEAALKFKGYDYKFAPGTGEHNGQHGGAILPESLAWLWSDVVPPRIASGVYAFPESAKDTVLMQGATTHFSELKCEVRIIRSSESIPLHNQDYEQIFIIKEGEVTVSINNETKTLGPNSVAFLLPGGQGTMKGASSEATYYAMTYRANQKMDLARGKADGGSFMIDFNELKFNEHDRGGIRNYFHRATAMCPYYEMHVTNLNPGIKSHEPHTHAAAELVLMIEGDTEMEIGNQIYRAKPGDVYFLASNVPHAIKNLGNKQCMYFAFQWE</sequence>
<dbReference type="SUPFAM" id="SSF53474">
    <property type="entry name" value="alpha/beta-Hydrolases"/>
    <property type="match status" value="1"/>
</dbReference>
<dbReference type="Pfam" id="PF00756">
    <property type="entry name" value="Esterase"/>
    <property type="match status" value="1"/>
</dbReference>
<dbReference type="EMBL" id="CP120682">
    <property type="protein sequence ID" value="WKN35383.1"/>
    <property type="molecule type" value="Genomic_DNA"/>
</dbReference>
<dbReference type="InterPro" id="IPR011051">
    <property type="entry name" value="RmlC_Cupin_sf"/>
</dbReference>
<accession>A0AA49GJU1</accession>
<dbReference type="CDD" id="cd02209">
    <property type="entry name" value="cupin_XRE_C"/>
    <property type="match status" value="1"/>
</dbReference>
<feature type="chain" id="PRO_5041259845" evidence="1">
    <location>
        <begin position="20"/>
        <end position="515"/>
    </location>
</feature>
<dbReference type="SUPFAM" id="SSF51182">
    <property type="entry name" value="RmlC-like cupins"/>
    <property type="match status" value="1"/>
</dbReference>
<protein>
    <submittedName>
        <fullName evidence="3">Cupin domain-containing protein</fullName>
    </submittedName>
</protein>
<evidence type="ECO:0000313" key="3">
    <source>
        <dbReference type="EMBL" id="WKN35383.1"/>
    </source>
</evidence>
<feature type="domain" description="Cupin type-2" evidence="2">
    <location>
        <begin position="445"/>
        <end position="510"/>
    </location>
</feature>
<dbReference type="PANTHER" id="PTHR48098:SF3">
    <property type="entry name" value="IRON(III) ENTEROBACTIN ESTERASE"/>
    <property type="match status" value="1"/>
</dbReference>
<dbReference type="AlphaFoldDB" id="A0AA49GJU1"/>
<dbReference type="InterPro" id="IPR013096">
    <property type="entry name" value="Cupin_2"/>
</dbReference>
<name>A0AA49GJU1_9BACT</name>
<dbReference type="InterPro" id="IPR000801">
    <property type="entry name" value="Esterase-like"/>
</dbReference>
<reference evidence="3" key="2">
    <citation type="journal article" date="2024" name="Antonie Van Leeuwenhoek">
        <title>Roseihalotalea indica gen. nov., sp. nov., a halophilic Bacteroidetes from mesopelagic Southwest Indian Ocean with higher carbohydrate metabolic potential.</title>
        <authorList>
            <person name="Chen B."/>
            <person name="Zhang M."/>
            <person name="Lin D."/>
            <person name="Ye J."/>
            <person name="Tang K."/>
        </authorList>
    </citation>
    <scope>NUCLEOTIDE SEQUENCE</scope>
    <source>
        <strain evidence="3">TK19036</strain>
    </source>
</reference>